<evidence type="ECO:0000313" key="1">
    <source>
        <dbReference type="EMBL" id="XDP99372.1"/>
    </source>
</evidence>
<proteinExistence type="predicted"/>
<name>A0AB39M360_9ACTN</name>
<dbReference type="RefSeq" id="WP_369186494.1">
    <property type="nucleotide sequence ID" value="NZ_CP163431.1"/>
</dbReference>
<accession>A0AB39M360</accession>
<dbReference type="EMBL" id="CP163431">
    <property type="protein sequence ID" value="XDP99372.1"/>
    <property type="molecule type" value="Genomic_DNA"/>
</dbReference>
<dbReference type="InterPro" id="IPR003615">
    <property type="entry name" value="HNH_nuc"/>
</dbReference>
<keyword evidence="1" id="KW-0255">Endonuclease</keyword>
<gene>
    <name evidence="1" type="ORF">AB5J58_03880</name>
</gene>
<dbReference type="Gene3D" id="1.10.30.50">
    <property type="match status" value="1"/>
</dbReference>
<dbReference type="CDD" id="cd00085">
    <property type="entry name" value="HNHc"/>
    <property type="match status" value="1"/>
</dbReference>
<protein>
    <submittedName>
        <fullName evidence="1">HNH endonuclease</fullName>
    </submittedName>
</protein>
<dbReference type="GO" id="GO:0004519">
    <property type="term" value="F:endonuclease activity"/>
    <property type="evidence" value="ECO:0007669"/>
    <property type="project" value="UniProtKB-KW"/>
</dbReference>
<dbReference type="AlphaFoldDB" id="A0AB39M360"/>
<sequence>MPNWSGSDRRERLPADWPRIRVRILRRDGHRCTHRDQYGERCEELATDVDHIVPGDDHRETNLRALCGFHHRAKSSREGALALAAQRRRIERRFRRAEAHPGLL</sequence>
<keyword evidence="1" id="KW-0378">Hydrolase</keyword>
<organism evidence="1">
    <name type="scientific">Streptomyces sp. R08</name>
    <dbReference type="NCBI Taxonomy" id="3238624"/>
    <lineage>
        <taxon>Bacteria</taxon>
        <taxon>Bacillati</taxon>
        <taxon>Actinomycetota</taxon>
        <taxon>Actinomycetes</taxon>
        <taxon>Kitasatosporales</taxon>
        <taxon>Streptomycetaceae</taxon>
        <taxon>Streptomyces</taxon>
    </lineage>
</organism>
<keyword evidence="1" id="KW-0540">Nuclease</keyword>
<reference evidence="1" key="1">
    <citation type="submission" date="2024-07" db="EMBL/GenBank/DDBJ databases">
        <authorList>
            <person name="Yu S.T."/>
        </authorList>
    </citation>
    <scope>NUCLEOTIDE SEQUENCE</scope>
    <source>
        <strain evidence="1">R08</strain>
    </source>
</reference>